<evidence type="ECO:0000256" key="4">
    <source>
        <dbReference type="ARBA" id="ARBA00023136"/>
    </source>
</evidence>
<feature type="transmembrane region" description="Helical" evidence="5">
    <location>
        <begin position="191"/>
        <end position="207"/>
    </location>
</feature>
<dbReference type="PANTHER" id="PTHR30249">
    <property type="entry name" value="PUTATIVE SEROTONIN TRANSPORTER"/>
    <property type="match status" value="1"/>
</dbReference>
<dbReference type="STRING" id="515897.SAMN05421849_2330"/>
<dbReference type="AlphaFoldDB" id="A0A1R3X8I4"/>
<dbReference type="InterPro" id="IPR007300">
    <property type="entry name" value="CidB/LrgB"/>
</dbReference>
<dbReference type="GO" id="GO:0016020">
    <property type="term" value="C:membrane"/>
    <property type="evidence" value="ECO:0007669"/>
    <property type="project" value="UniProtKB-SubCell"/>
</dbReference>
<dbReference type="OrthoDB" id="9811701at2"/>
<comment type="subcellular location">
    <subcellularLocation>
        <location evidence="1">Membrane</location>
        <topology evidence="1">Multi-pass membrane protein</topology>
    </subcellularLocation>
</comment>
<feature type="transmembrane region" description="Helical" evidence="5">
    <location>
        <begin position="157"/>
        <end position="179"/>
    </location>
</feature>
<evidence type="ECO:0000313" key="7">
    <source>
        <dbReference type="Proteomes" id="UP000192455"/>
    </source>
</evidence>
<dbReference type="EMBL" id="FTPS01000002">
    <property type="protein sequence ID" value="SIT86580.1"/>
    <property type="molecule type" value="Genomic_DNA"/>
</dbReference>
<evidence type="ECO:0000256" key="3">
    <source>
        <dbReference type="ARBA" id="ARBA00022989"/>
    </source>
</evidence>
<reference evidence="6 7" key="1">
    <citation type="submission" date="2017-01" db="EMBL/GenBank/DDBJ databases">
        <authorList>
            <person name="Mah S.A."/>
            <person name="Swanson W.J."/>
            <person name="Moy G.W."/>
            <person name="Vacquier V.D."/>
        </authorList>
    </citation>
    <scope>NUCLEOTIDE SEQUENCE [LARGE SCALE GENOMIC DNA]</scope>
    <source>
        <strain evidence="6 7">DSM 21219</strain>
    </source>
</reference>
<feature type="transmembrane region" description="Helical" evidence="5">
    <location>
        <begin position="43"/>
        <end position="61"/>
    </location>
</feature>
<feature type="transmembrane region" description="Helical" evidence="5">
    <location>
        <begin position="104"/>
        <end position="137"/>
    </location>
</feature>
<name>A0A1R3X8I4_9RHOB</name>
<accession>A0A1R3X8I4</accession>
<dbReference type="Proteomes" id="UP000192455">
    <property type="component" value="Unassembled WGS sequence"/>
</dbReference>
<evidence type="ECO:0000313" key="6">
    <source>
        <dbReference type="EMBL" id="SIT86580.1"/>
    </source>
</evidence>
<dbReference type="RefSeq" id="WP_076650219.1">
    <property type="nucleotide sequence ID" value="NZ_FTPS01000002.1"/>
</dbReference>
<feature type="transmembrane region" description="Helical" evidence="5">
    <location>
        <begin position="213"/>
        <end position="239"/>
    </location>
</feature>
<feature type="transmembrane region" description="Helical" evidence="5">
    <location>
        <begin position="73"/>
        <end position="92"/>
    </location>
</feature>
<sequence>MTPGNVHDLWVYLAGTPLLWLTLTLLAFIAADWIHLRFGRRALLNPVVLAVALLILVLWLTDTSYGRYFEGAQFVHFLLGPATVALAVPLYQQLADLRRHWRRILLGVLLGSATASTVAMGAAAMMGASLSTILSLGPKSVTTPIAMGISEKIGGEPTLTAIIVILTGIFGAVIAGPVLDLCRVRDPRARGLAMGVSAHGIGTATAFDESARTGAYAGMAMALSAVLTAVLLPLGLLGLR</sequence>
<evidence type="ECO:0000256" key="2">
    <source>
        <dbReference type="ARBA" id="ARBA00022692"/>
    </source>
</evidence>
<dbReference type="Pfam" id="PF04172">
    <property type="entry name" value="LrgB"/>
    <property type="match status" value="1"/>
</dbReference>
<evidence type="ECO:0000256" key="5">
    <source>
        <dbReference type="SAM" id="Phobius"/>
    </source>
</evidence>
<proteinExistence type="predicted"/>
<keyword evidence="3 5" id="KW-1133">Transmembrane helix</keyword>
<keyword evidence="4 5" id="KW-0472">Membrane</keyword>
<protein>
    <submittedName>
        <fullName evidence="6">TIGR00659 family protein</fullName>
    </submittedName>
</protein>
<organism evidence="6 7">
    <name type="scientific">Pontibaca methylaminivorans</name>
    <dbReference type="NCBI Taxonomy" id="515897"/>
    <lineage>
        <taxon>Bacteria</taxon>
        <taxon>Pseudomonadati</taxon>
        <taxon>Pseudomonadota</taxon>
        <taxon>Alphaproteobacteria</taxon>
        <taxon>Rhodobacterales</taxon>
        <taxon>Roseobacteraceae</taxon>
        <taxon>Pontibaca</taxon>
    </lineage>
</organism>
<keyword evidence="7" id="KW-1185">Reference proteome</keyword>
<keyword evidence="2 5" id="KW-0812">Transmembrane</keyword>
<feature type="transmembrane region" description="Helical" evidence="5">
    <location>
        <begin position="12"/>
        <end position="31"/>
    </location>
</feature>
<dbReference type="PANTHER" id="PTHR30249:SF0">
    <property type="entry name" value="PLASTIDAL GLYCOLATE_GLYCERATE TRANSLOCATOR 1, CHLOROPLASTIC"/>
    <property type="match status" value="1"/>
</dbReference>
<gene>
    <name evidence="6" type="ORF">SAMN05421849_2330</name>
</gene>
<evidence type="ECO:0000256" key="1">
    <source>
        <dbReference type="ARBA" id="ARBA00004141"/>
    </source>
</evidence>